<accession>A0A6J4TJ79</accession>
<sequence>MIDLTVVLRARGDSRRLRDSLRALGDQTLPATRVEVVIVGDGAARAAAFADEVPFVLRIGDLPGATPAEGATGWLHLARGRYCLFLDDDVAASPGLLSAHVDAHGGREDTIVLGRISPAAAAHALVRYVVEQCDQDRRRAAEGGPAPRFVDCEWGNLSAPSAALRDAAQGADGLRR</sequence>
<evidence type="ECO:0000259" key="1">
    <source>
        <dbReference type="Pfam" id="PF00535"/>
    </source>
</evidence>
<dbReference type="EMBL" id="CADCWC010000081">
    <property type="protein sequence ID" value="CAA9524925.1"/>
    <property type="molecule type" value="Genomic_DNA"/>
</dbReference>
<dbReference type="Pfam" id="PF00535">
    <property type="entry name" value="Glycos_transf_2"/>
    <property type="match status" value="1"/>
</dbReference>
<feature type="domain" description="Glycosyltransferase 2-like" evidence="1">
    <location>
        <begin position="14"/>
        <end position="116"/>
    </location>
</feature>
<feature type="non-terminal residue" evidence="2">
    <location>
        <position position="176"/>
    </location>
</feature>
<name>A0A6J4TJ79_9ACTN</name>
<organism evidence="2">
    <name type="scientific">uncultured Thermoleophilia bacterium</name>
    <dbReference type="NCBI Taxonomy" id="1497501"/>
    <lineage>
        <taxon>Bacteria</taxon>
        <taxon>Bacillati</taxon>
        <taxon>Actinomycetota</taxon>
        <taxon>Thermoleophilia</taxon>
        <taxon>environmental samples</taxon>
    </lineage>
</organism>
<protein>
    <recommendedName>
        <fullName evidence="1">Glycosyltransferase 2-like domain-containing protein</fullName>
    </recommendedName>
</protein>
<dbReference type="InterPro" id="IPR001173">
    <property type="entry name" value="Glyco_trans_2-like"/>
</dbReference>
<proteinExistence type="predicted"/>
<dbReference type="CDD" id="cd00761">
    <property type="entry name" value="Glyco_tranf_GTA_type"/>
    <property type="match status" value="1"/>
</dbReference>
<dbReference type="AlphaFoldDB" id="A0A6J4TJ79"/>
<evidence type="ECO:0000313" key="2">
    <source>
        <dbReference type="EMBL" id="CAA9524925.1"/>
    </source>
</evidence>
<dbReference type="Gene3D" id="3.90.550.10">
    <property type="entry name" value="Spore Coat Polysaccharide Biosynthesis Protein SpsA, Chain A"/>
    <property type="match status" value="1"/>
</dbReference>
<gene>
    <name evidence="2" type="ORF">AVDCRST_MAG79-444</name>
</gene>
<dbReference type="InterPro" id="IPR029044">
    <property type="entry name" value="Nucleotide-diphossugar_trans"/>
</dbReference>
<dbReference type="SUPFAM" id="SSF53448">
    <property type="entry name" value="Nucleotide-diphospho-sugar transferases"/>
    <property type="match status" value="1"/>
</dbReference>
<reference evidence="2" key="1">
    <citation type="submission" date="2020-02" db="EMBL/GenBank/DDBJ databases">
        <authorList>
            <person name="Meier V. D."/>
        </authorList>
    </citation>
    <scope>NUCLEOTIDE SEQUENCE</scope>
    <source>
        <strain evidence="2">AVDCRST_MAG79</strain>
    </source>
</reference>